<comment type="caution">
    <text evidence="1">The sequence shown here is derived from an EMBL/GenBank/DDBJ whole genome shotgun (WGS) entry which is preliminary data.</text>
</comment>
<reference evidence="1 2" key="1">
    <citation type="submission" date="2024-02" db="EMBL/GenBank/DDBJ databases">
        <authorList>
            <person name="Chen Y."/>
            <person name="Shah S."/>
            <person name="Dougan E. K."/>
            <person name="Thang M."/>
            <person name="Chan C."/>
        </authorList>
    </citation>
    <scope>NUCLEOTIDE SEQUENCE [LARGE SCALE GENOMIC DNA]</scope>
</reference>
<dbReference type="EMBL" id="CAXAMM010044617">
    <property type="protein sequence ID" value="CAK9115392.1"/>
    <property type="molecule type" value="Genomic_DNA"/>
</dbReference>
<organism evidence="1 2">
    <name type="scientific">Durusdinium trenchii</name>
    <dbReference type="NCBI Taxonomy" id="1381693"/>
    <lineage>
        <taxon>Eukaryota</taxon>
        <taxon>Sar</taxon>
        <taxon>Alveolata</taxon>
        <taxon>Dinophyceae</taxon>
        <taxon>Suessiales</taxon>
        <taxon>Symbiodiniaceae</taxon>
        <taxon>Durusdinium</taxon>
    </lineage>
</organism>
<proteinExistence type="predicted"/>
<dbReference type="Proteomes" id="UP001642464">
    <property type="component" value="Unassembled WGS sequence"/>
</dbReference>
<accession>A0ABP0SSK4</accession>
<gene>
    <name evidence="1" type="ORF">SCF082_LOCUS53405</name>
</gene>
<sequence length="72" mass="7734">MEFTPGILRAFVHPSHFDSLSFCLQPVMAKMAVTFLAGECVATNSGVSQDGMCTSGTRCFDGFASNIPLKEK</sequence>
<protein>
    <submittedName>
        <fullName evidence="1">L-ectoine synthase (N-acetyldiaminobutyrate dehydratase)</fullName>
    </submittedName>
</protein>
<evidence type="ECO:0000313" key="1">
    <source>
        <dbReference type="EMBL" id="CAK9115392.1"/>
    </source>
</evidence>
<keyword evidence="2" id="KW-1185">Reference proteome</keyword>
<name>A0ABP0SSK4_9DINO</name>
<evidence type="ECO:0000313" key="2">
    <source>
        <dbReference type="Proteomes" id="UP001642464"/>
    </source>
</evidence>